<sequence>MKQLSFAAFISFWSVAGTLFVLSLLVPAPRSVEPADRRYTLQDIARHHSVDDCWMAIAGQVYDFSQFIPKHPAPAATMVAWCGKEATQGMKTKGYGNDHSPAAWAMAEAYRIGVLKSE</sequence>
<evidence type="ECO:0000256" key="3">
    <source>
        <dbReference type="ARBA" id="ARBA00023004"/>
    </source>
</evidence>
<feature type="domain" description="Cytochrome b5 heme-binding" evidence="6">
    <location>
        <begin position="36"/>
        <end position="116"/>
    </location>
</feature>
<dbReference type="InterPro" id="IPR036400">
    <property type="entry name" value="Cyt_B5-like_heme/steroid_sf"/>
</dbReference>
<keyword evidence="3" id="KW-0408">Iron</keyword>
<dbReference type="Pfam" id="PF00173">
    <property type="entry name" value="Cyt-b5"/>
    <property type="match status" value="1"/>
</dbReference>
<dbReference type="Gene3D" id="3.10.120.10">
    <property type="entry name" value="Cytochrome b5-like heme/steroid binding domain"/>
    <property type="match status" value="1"/>
</dbReference>
<keyword evidence="2" id="KW-0479">Metal-binding</keyword>
<evidence type="ECO:0000313" key="8">
    <source>
        <dbReference type="Proteomes" id="UP000034228"/>
    </source>
</evidence>
<keyword evidence="5" id="KW-1133">Transmembrane helix</keyword>
<keyword evidence="5" id="KW-0812">Transmembrane</keyword>
<dbReference type="STRING" id="336831.WG68_02215"/>
<dbReference type="Proteomes" id="UP000034228">
    <property type="component" value="Unassembled WGS sequence"/>
</dbReference>
<organism evidence="7 8">
    <name type="scientific">Arsukibacterium ikkense</name>
    <dbReference type="NCBI Taxonomy" id="336831"/>
    <lineage>
        <taxon>Bacteria</taxon>
        <taxon>Pseudomonadati</taxon>
        <taxon>Pseudomonadota</taxon>
        <taxon>Gammaproteobacteria</taxon>
        <taxon>Chromatiales</taxon>
        <taxon>Chromatiaceae</taxon>
        <taxon>Arsukibacterium</taxon>
    </lineage>
</organism>
<keyword evidence="1" id="KW-0349">Heme</keyword>
<evidence type="ECO:0000256" key="2">
    <source>
        <dbReference type="ARBA" id="ARBA00022723"/>
    </source>
</evidence>
<evidence type="ECO:0000256" key="5">
    <source>
        <dbReference type="SAM" id="Phobius"/>
    </source>
</evidence>
<name>A0A0M2VCD8_9GAMM</name>
<proteinExistence type="inferred from homology"/>
<dbReference type="GO" id="GO:0020037">
    <property type="term" value="F:heme binding"/>
    <property type="evidence" value="ECO:0007669"/>
    <property type="project" value="TreeGrafter"/>
</dbReference>
<dbReference type="GO" id="GO:0016020">
    <property type="term" value="C:membrane"/>
    <property type="evidence" value="ECO:0007669"/>
    <property type="project" value="TreeGrafter"/>
</dbReference>
<gene>
    <name evidence="7" type="ORF">WG68_02215</name>
</gene>
<dbReference type="PANTHER" id="PTHR19359">
    <property type="entry name" value="CYTOCHROME B5"/>
    <property type="match status" value="1"/>
</dbReference>
<dbReference type="EMBL" id="LAHO01000002">
    <property type="protein sequence ID" value="KKO46788.1"/>
    <property type="molecule type" value="Genomic_DNA"/>
</dbReference>
<reference evidence="7 8" key="1">
    <citation type="submission" date="2015-03" db="EMBL/GenBank/DDBJ databases">
        <title>Draft genome sequences of two protease-producing strains of Arsukibacterium isolated from two cold and alkaline environments.</title>
        <authorList>
            <person name="Lylloff J.E."/>
            <person name="Skov L.B."/>
            <person name="Jepsen M."/>
            <person name="Hallin P.F."/>
            <person name="Sorensen S.J."/>
            <person name="Stougaard P."/>
            <person name="Glaring M.A."/>
        </authorList>
    </citation>
    <scope>NUCLEOTIDE SEQUENCE [LARGE SCALE GENOMIC DNA]</scope>
    <source>
        <strain evidence="7 8">GCM72</strain>
    </source>
</reference>
<dbReference type="AlphaFoldDB" id="A0A0M2VCD8"/>
<dbReference type="SUPFAM" id="SSF55856">
    <property type="entry name" value="Cytochrome b5-like heme/steroid binding domain"/>
    <property type="match status" value="1"/>
</dbReference>
<feature type="transmembrane region" description="Helical" evidence="5">
    <location>
        <begin position="6"/>
        <end position="28"/>
    </location>
</feature>
<comment type="similarity">
    <text evidence="4">Belongs to the cytochrome b5 family.</text>
</comment>
<dbReference type="GO" id="GO:0046872">
    <property type="term" value="F:metal ion binding"/>
    <property type="evidence" value="ECO:0007669"/>
    <property type="project" value="UniProtKB-KW"/>
</dbReference>
<dbReference type="InterPro" id="IPR001199">
    <property type="entry name" value="Cyt_B5-like_heme/steroid-bd"/>
</dbReference>
<protein>
    <recommendedName>
        <fullName evidence="6">Cytochrome b5 heme-binding domain-containing protein</fullName>
    </recommendedName>
</protein>
<dbReference type="RefSeq" id="WP_046556034.1">
    <property type="nucleotide sequence ID" value="NZ_LAHO01000002.1"/>
</dbReference>
<dbReference type="PROSITE" id="PS50255">
    <property type="entry name" value="CYTOCHROME_B5_2"/>
    <property type="match status" value="1"/>
</dbReference>
<keyword evidence="8" id="KW-1185">Reference proteome</keyword>
<accession>A0A0M2VCD8</accession>
<evidence type="ECO:0000259" key="6">
    <source>
        <dbReference type="PROSITE" id="PS50255"/>
    </source>
</evidence>
<comment type="caution">
    <text evidence="7">The sequence shown here is derived from an EMBL/GenBank/DDBJ whole genome shotgun (WGS) entry which is preliminary data.</text>
</comment>
<dbReference type="OrthoDB" id="8173637at2"/>
<evidence type="ECO:0000313" key="7">
    <source>
        <dbReference type="EMBL" id="KKO46788.1"/>
    </source>
</evidence>
<keyword evidence="5" id="KW-0472">Membrane</keyword>
<evidence type="ECO:0000256" key="4">
    <source>
        <dbReference type="ARBA" id="ARBA00038168"/>
    </source>
</evidence>
<dbReference type="InterPro" id="IPR050668">
    <property type="entry name" value="Cytochrome_b5"/>
</dbReference>
<dbReference type="SMART" id="SM01117">
    <property type="entry name" value="Cyt-b5"/>
    <property type="match status" value="1"/>
</dbReference>
<evidence type="ECO:0000256" key="1">
    <source>
        <dbReference type="ARBA" id="ARBA00022617"/>
    </source>
</evidence>